<accession>A0AAW0ID24</accession>
<comment type="caution">
    <text evidence="3">The sequence shown here is derived from an EMBL/GenBank/DDBJ whole genome shotgun (WGS) entry which is preliminary data.</text>
</comment>
<dbReference type="InterPro" id="IPR032867">
    <property type="entry name" value="DYW_dom"/>
</dbReference>
<feature type="domain" description="DYW" evidence="2">
    <location>
        <begin position="9"/>
        <end position="49"/>
    </location>
</feature>
<dbReference type="Pfam" id="PF14432">
    <property type="entry name" value="DYW_deaminase"/>
    <property type="match status" value="1"/>
</dbReference>
<organism evidence="3 4">
    <name type="scientific">Quercus suber</name>
    <name type="common">Cork oak</name>
    <dbReference type="NCBI Taxonomy" id="58331"/>
    <lineage>
        <taxon>Eukaryota</taxon>
        <taxon>Viridiplantae</taxon>
        <taxon>Streptophyta</taxon>
        <taxon>Embryophyta</taxon>
        <taxon>Tracheophyta</taxon>
        <taxon>Spermatophyta</taxon>
        <taxon>Magnoliopsida</taxon>
        <taxon>eudicotyledons</taxon>
        <taxon>Gunneridae</taxon>
        <taxon>Pentapetalae</taxon>
        <taxon>rosids</taxon>
        <taxon>fabids</taxon>
        <taxon>Fagales</taxon>
        <taxon>Fagaceae</taxon>
        <taxon>Quercus</taxon>
    </lineage>
</organism>
<sequence length="75" mass="8864">MKDRGMSKEPDTNFVLPDVEEEQKQAELIYHSEKLTIAYGILCMPNGTPPLQDYYLRWEYIPPFKGWLVFLWGLL</sequence>
<protein>
    <submittedName>
        <fullName evidence="3">Pentatricopeptide repeat-containing protein</fullName>
    </submittedName>
</protein>
<feature type="non-terminal residue" evidence="3">
    <location>
        <position position="75"/>
    </location>
</feature>
<evidence type="ECO:0000313" key="3">
    <source>
        <dbReference type="EMBL" id="KAK7812385.1"/>
    </source>
</evidence>
<reference evidence="3 4" key="1">
    <citation type="journal article" date="2018" name="Sci. Data">
        <title>The draft genome sequence of cork oak.</title>
        <authorList>
            <person name="Ramos A.M."/>
            <person name="Usie A."/>
            <person name="Barbosa P."/>
            <person name="Barros P.M."/>
            <person name="Capote T."/>
            <person name="Chaves I."/>
            <person name="Simoes F."/>
            <person name="Abreu I."/>
            <person name="Carrasquinho I."/>
            <person name="Faro C."/>
            <person name="Guimaraes J.B."/>
            <person name="Mendonca D."/>
            <person name="Nobrega F."/>
            <person name="Rodrigues L."/>
            <person name="Saibo N.J.M."/>
            <person name="Varela M.C."/>
            <person name="Egas C."/>
            <person name="Matos J."/>
            <person name="Miguel C.M."/>
            <person name="Oliveira M.M."/>
            <person name="Ricardo C.P."/>
            <person name="Goncalves S."/>
        </authorList>
    </citation>
    <scope>NUCLEOTIDE SEQUENCE [LARGE SCALE GENOMIC DNA]</scope>
    <source>
        <strain evidence="4">cv. HL8</strain>
    </source>
</reference>
<dbReference type="EMBL" id="PKMF04001511">
    <property type="protein sequence ID" value="KAK7812385.1"/>
    <property type="molecule type" value="Genomic_DNA"/>
</dbReference>
<dbReference type="GO" id="GO:0008270">
    <property type="term" value="F:zinc ion binding"/>
    <property type="evidence" value="ECO:0007669"/>
    <property type="project" value="InterPro"/>
</dbReference>
<evidence type="ECO:0000259" key="2">
    <source>
        <dbReference type="Pfam" id="PF14432"/>
    </source>
</evidence>
<dbReference type="Proteomes" id="UP000237347">
    <property type="component" value="Unassembled WGS sequence"/>
</dbReference>
<dbReference type="AlphaFoldDB" id="A0AAW0ID24"/>
<gene>
    <name evidence="3" type="primary">PCMP-H60_0</name>
    <name evidence="3" type="ORF">CFP56_008014</name>
</gene>
<evidence type="ECO:0000313" key="4">
    <source>
        <dbReference type="Proteomes" id="UP000237347"/>
    </source>
</evidence>
<keyword evidence="4" id="KW-1185">Reference proteome</keyword>
<comment type="similarity">
    <text evidence="1">Belongs to the PPR family. PCMP-H subfamily.</text>
</comment>
<evidence type="ECO:0000256" key="1">
    <source>
        <dbReference type="ARBA" id="ARBA00006643"/>
    </source>
</evidence>
<proteinExistence type="inferred from homology"/>
<name>A0AAW0ID24_QUESU</name>